<dbReference type="AlphaFoldDB" id="A0A061GBX6"/>
<dbReference type="Gramene" id="EOY27375">
    <property type="protein sequence ID" value="EOY27375"/>
    <property type="gene ID" value="TCM_029235"/>
</dbReference>
<evidence type="ECO:0000313" key="2">
    <source>
        <dbReference type="Proteomes" id="UP000026915"/>
    </source>
</evidence>
<keyword evidence="2" id="KW-1185">Reference proteome</keyword>
<protein>
    <submittedName>
        <fullName evidence="1">Uncharacterized protein</fullName>
    </submittedName>
</protein>
<organism evidence="1 2">
    <name type="scientific">Theobroma cacao</name>
    <name type="common">Cacao</name>
    <name type="synonym">Cocoa</name>
    <dbReference type="NCBI Taxonomy" id="3641"/>
    <lineage>
        <taxon>Eukaryota</taxon>
        <taxon>Viridiplantae</taxon>
        <taxon>Streptophyta</taxon>
        <taxon>Embryophyta</taxon>
        <taxon>Tracheophyta</taxon>
        <taxon>Spermatophyta</taxon>
        <taxon>Magnoliopsida</taxon>
        <taxon>eudicotyledons</taxon>
        <taxon>Gunneridae</taxon>
        <taxon>Pentapetalae</taxon>
        <taxon>rosids</taxon>
        <taxon>malvids</taxon>
        <taxon>Malvales</taxon>
        <taxon>Malvaceae</taxon>
        <taxon>Byttnerioideae</taxon>
        <taxon>Theobroma</taxon>
    </lineage>
</organism>
<name>A0A061GBX6_THECC</name>
<dbReference type="eggNOG" id="ENOG502QQVM">
    <property type="taxonomic scope" value="Eukaryota"/>
</dbReference>
<dbReference type="InParanoid" id="A0A061GBX6"/>
<dbReference type="PANTHER" id="PTHR35505:SF5">
    <property type="entry name" value="SUBSTRATE CARRIER FAMILY PROTEIN"/>
    <property type="match status" value="1"/>
</dbReference>
<dbReference type="Proteomes" id="UP000026915">
    <property type="component" value="Chromosome 6"/>
</dbReference>
<dbReference type="HOGENOM" id="CLU_1899997_0_0_1"/>
<dbReference type="EMBL" id="CM001884">
    <property type="protein sequence ID" value="EOY27375.1"/>
    <property type="molecule type" value="Genomic_DNA"/>
</dbReference>
<evidence type="ECO:0000313" key="1">
    <source>
        <dbReference type="EMBL" id="EOY27375.1"/>
    </source>
</evidence>
<proteinExistence type="predicted"/>
<accession>A0A061GBX6</accession>
<gene>
    <name evidence="1" type="ORF">TCM_029235</name>
</gene>
<dbReference type="PANTHER" id="PTHR35505">
    <property type="entry name" value="OS01G0600300 PROTEIN"/>
    <property type="match status" value="1"/>
</dbReference>
<dbReference type="STRING" id="3641.A0A061GBX6"/>
<reference evidence="1 2" key="1">
    <citation type="journal article" date="2013" name="Genome Biol.">
        <title>The genome sequence of the most widely cultivated cacao type and its use to identify candidate genes regulating pod color.</title>
        <authorList>
            <person name="Motamayor J.C."/>
            <person name="Mockaitis K."/>
            <person name="Schmutz J."/>
            <person name="Haiminen N."/>
            <person name="Iii D.L."/>
            <person name="Cornejo O."/>
            <person name="Findley S.D."/>
            <person name="Zheng P."/>
            <person name="Utro F."/>
            <person name="Royaert S."/>
            <person name="Saski C."/>
            <person name="Jenkins J."/>
            <person name="Podicheti R."/>
            <person name="Zhao M."/>
            <person name="Scheffler B.E."/>
            <person name="Stack J.C."/>
            <person name="Feltus F.A."/>
            <person name="Mustiga G.M."/>
            <person name="Amores F."/>
            <person name="Phillips W."/>
            <person name="Marelli J.P."/>
            <person name="May G.D."/>
            <person name="Shapiro H."/>
            <person name="Ma J."/>
            <person name="Bustamante C.D."/>
            <person name="Schnell R.J."/>
            <person name="Main D."/>
            <person name="Gilbert D."/>
            <person name="Parida L."/>
            <person name="Kuhn D.N."/>
        </authorList>
    </citation>
    <scope>NUCLEOTIDE SEQUENCE [LARGE SCALE GENOMIC DNA]</scope>
    <source>
        <strain evidence="2">cv. Matina 1-6</strain>
    </source>
</reference>
<sequence>MCCCKDLSEESEGSDVNLVIPVEDLVSIWMDTNANSQSFLPFLGDEICRVISEREINANYLAGVAMVEAFLLKLCLGLRLGTEGMVLEKELRSWAVALISSFHNFYFFEILVRMLLQPALPVTSLLVSLLCLDI</sequence>